<reference evidence="2 5" key="2">
    <citation type="submission" date="2019-11" db="EMBL/GenBank/DDBJ databases">
        <title>Flavobacterium resistens genome.</title>
        <authorList>
            <person name="Wilson V.M."/>
            <person name="Newman J.D."/>
        </authorList>
    </citation>
    <scope>NUCLEOTIDE SEQUENCE [LARGE SCALE GENOMIC DNA]</scope>
    <source>
        <strain evidence="2 5">DSM 19382</strain>
    </source>
</reference>
<keyword evidence="1" id="KW-0812">Transmembrane</keyword>
<accession>A0A521AHA7</accession>
<reference evidence="3 4" key="1">
    <citation type="submission" date="2017-05" db="EMBL/GenBank/DDBJ databases">
        <authorList>
            <person name="Varghese N."/>
            <person name="Submissions S."/>
        </authorList>
    </citation>
    <scope>NUCLEOTIDE SEQUENCE [LARGE SCALE GENOMIC DNA]</scope>
    <source>
        <strain evidence="3 4">DSM 19382</strain>
    </source>
</reference>
<dbReference type="Proteomes" id="UP000317289">
    <property type="component" value="Unassembled WGS sequence"/>
</dbReference>
<keyword evidence="1" id="KW-0472">Membrane</keyword>
<dbReference type="EMBL" id="WKKG01000010">
    <property type="protein sequence ID" value="MRX69946.1"/>
    <property type="molecule type" value="Genomic_DNA"/>
</dbReference>
<evidence type="ECO:0000256" key="1">
    <source>
        <dbReference type="SAM" id="Phobius"/>
    </source>
</evidence>
<feature type="transmembrane region" description="Helical" evidence="1">
    <location>
        <begin position="59"/>
        <end position="77"/>
    </location>
</feature>
<protein>
    <submittedName>
        <fullName evidence="3">Uncharacterized protein</fullName>
    </submittedName>
</protein>
<dbReference type="Proteomes" id="UP000468990">
    <property type="component" value="Unassembled WGS sequence"/>
</dbReference>
<proteinExistence type="predicted"/>
<dbReference type="EMBL" id="FXTA01000001">
    <property type="protein sequence ID" value="SMO34204.1"/>
    <property type="molecule type" value="Genomic_DNA"/>
</dbReference>
<gene>
    <name evidence="2" type="ORF">GJU42_18390</name>
    <name evidence="3" type="ORF">SAMN06265349_101126</name>
</gene>
<name>A0A521AHA7_9FLAO</name>
<keyword evidence="5" id="KW-1185">Reference proteome</keyword>
<evidence type="ECO:0000313" key="3">
    <source>
        <dbReference type="EMBL" id="SMO34204.1"/>
    </source>
</evidence>
<sequence length="82" mass="9705">MGHIFTHILQRFFFGIGGLIRWCFFQLLNASIEEKYPKDLDYYMDLKNQVLDKNGFTTANKNFFVSIFIFVSFILLIKKIEG</sequence>
<feature type="transmembrane region" description="Helical" evidence="1">
    <location>
        <begin position="12"/>
        <end position="32"/>
    </location>
</feature>
<evidence type="ECO:0000313" key="5">
    <source>
        <dbReference type="Proteomes" id="UP000468990"/>
    </source>
</evidence>
<dbReference type="AlphaFoldDB" id="A0A521AHA7"/>
<keyword evidence="1" id="KW-1133">Transmembrane helix</keyword>
<evidence type="ECO:0000313" key="4">
    <source>
        <dbReference type="Proteomes" id="UP000317289"/>
    </source>
</evidence>
<organism evidence="3 4">
    <name type="scientific">Flavobacterium resistens</name>
    <dbReference type="NCBI Taxonomy" id="443612"/>
    <lineage>
        <taxon>Bacteria</taxon>
        <taxon>Pseudomonadati</taxon>
        <taxon>Bacteroidota</taxon>
        <taxon>Flavobacteriia</taxon>
        <taxon>Flavobacteriales</taxon>
        <taxon>Flavobacteriaceae</taxon>
        <taxon>Flavobacterium</taxon>
    </lineage>
</organism>
<evidence type="ECO:0000313" key="2">
    <source>
        <dbReference type="EMBL" id="MRX69946.1"/>
    </source>
</evidence>